<accession>A0ABW4R7B2</accession>
<dbReference type="GO" id="GO:0008800">
    <property type="term" value="F:beta-lactamase activity"/>
    <property type="evidence" value="ECO:0007669"/>
    <property type="project" value="UniProtKB-EC"/>
</dbReference>
<dbReference type="NCBIfam" id="NF000270">
    <property type="entry name" value="bla_class_D_alt"/>
    <property type="match status" value="1"/>
</dbReference>
<dbReference type="EMBL" id="JBHUEN010000026">
    <property type="protein sequence ID" value="MFD1882088.1"/>
    <property type="molecule type" value="Genomic_DNA"/>
</dbReference>
<dbReference type="SUPFAM" id="SSF56601">
    <property type="entry name" value="beta-lactamase/transpeptidase-like"/>
    <property type="match status" value="1"/>
</dbReference>
<organism evidence="3 4">
    <name type="scientific">Paracoccus pacificus</name>
    <dbReference type="NCBI Taxonomy" id="1463598"/>
    <lineage>
        <taxon>Bacteria</taxon>
        <taxon>Pseudomonadati</taxon>
        <taxon>Pseudomonadota</taxon>
        <taxon>Alphaproteobacteria</taxon>
        <taxon>Rhodobacterales</taxon>
        <taxon>Paracoccaceae</taxon>
        <taxon>Paracoccus</taxon>
    </lineage>
</organism>
<protein>
    <submittedName>
        <fullName evidence="3">Class D beta-lactamase</fullName>
        <ecNumber evidence="3">3.5.2.6</ecNumber>
    </submittedName>
</protein>
<comment type="caution">
    <text evidence="3">The sequence shown here is derived from an EMBL/GenBank/DDBJ whole genome shotgun (WGS) entry which is preliminary data.</text>
</comment>
<evidence type="ECO:0000259" key="2">
    <source>
        <dbReference type="Pfam" id="PF00905"/>
    </source>
</evidence>
<sequence>MGGDQLGRDLGFALHPVFPDMAVDEPPFTGPRARRKEAIRRTGIIRRTAPGAGRIEMPRPETGLGGFRPLPQVDGLRGALMRAKDRPEFGRFILRIWMSVAAVVLLTVSTVSARSGTICTILMDARSAEILLEDGDCASRVTPTSTFKIPLAVMAYDAGILKGVHDPVMTFRPGDADWGANWKRDTDPADWMRYSVLWYSQRITKAMGSAALTRYAQEFGYGNADFSGDPGFENGLERAWVSSSLQISPREQANFLRSLVLETLPVDRQAMSRARDLVEAHRSGGWQVYGKTGGAYPRRADRSFDYAHGWGWYVGWARREGEERVLIFARLTQATARTSASPGQLTREAFLQEWPQLAEGQ</sequence>
<dbReference type="Pfam" id="PF00905">
    <property type="entry name" value="Transpeptidase"/>
    <property type="match status" value="1"/>
</dbReference>
<keyword evidence="3" id="KW-0378">Hydrolase</keyword>
<feature type="transmembrane region" description="Helical" evidence="1">
    <location>
        <begin position="92"/>
        <end position="113"/>
    </location>
</feature>
<feature type="domain" description="Penicillin-binding protein transpeptidase" evidence="2">
    <location>
        <begin position="119"/>
        <end position="342"/>
    </location>
</feature>
<evidence type="ECO:0000313" key="3">
    <source>
        <dbReference type="EMBL" id="MFD1882088.1"/>
    </source>
</evidence>
<dbReference type="EC" id="3.5.2.6" evidence="3"/>
<keyword evidence="1" id="KW-0472">Membrane</keyword>
<keyword evidence="4" id="KW-1185">Reference proteome</keyword>
<reference evidence="4" key="1">
    <citation type="journal article" date="2019" name="Int. J. Syst. Evol. Microbiol.">
        <title>The Global Catalogue of Microorganisms (GCM) 10K type strain sequencing project: providing services to taxonomists for standard genome sequencing and annotation.</title>
        <authorList>
            <consortium name="The Broad Institute Genomics Platform"/>
            <consortium name="The Broad Institute Genome Sequencing Center for Infectious Disease"/>
            <person name="Wu L."/>
            <person name="Ma J."/>
        </authorList>
    </citation>
    <scope>NUCLEOTIDE SEQUENCE [LARGE SCALE GENOMIC DNA]</scope>
    <source>
        <strain evidence="4">CCUG 56029</strain>
    </source>
</reference>
<name>A0ABW4R7B2_9RHOB</name>
<keyword evidence="1" id="KW-0812">Transmembrane</keyword>
<dbReference type="InterPro" id="IPR001460">
    <property type="entry name" value="PCN-bd_Tpept"/>
</dbReference>
<keyword evidence="1" id="KW-1133">Transmembrane helix</keyword>
<evidence type="ECO:0000256" key="1">
    <source>
        <dbReference type="SAM" id="Phobius"/>
    </source>
</evidence>
<dbReference type="RefSeq" id="WP_379142449.1">
    <property type="nucleotide sequence ID" value="NZ_JBHUEN010000026.1"/>
</dbReference>
<evidence type="ECO:0000313" key="4">
    <source>
        <dbReference type="Proteomes" id="UP001597213"/>
    </source>
</evidence>
<dbReference type="InterPro" id="IPR012338">
    <property type="entry name" value="Beta-lactam/transpept-like"/>
</dbReference>
<dbReference type="Proteomes" id="UP001597213">
    <property type="component" value="Unassembled WGS sequence"/>
</dbReference>
<gene>
    <name evidence="3" type="primary">blaOXA</name>
    <name evidence="3" type="ORF">ACFSCT_10210</name>
</gene>
<dbReference type="Gene3D" id="3.40.710.10">
    <property type="entry name" value="DD-peptidase/beta-lactamase superfamily"/>
    <property type="match status" value="1"/>
</dbReference>
<proteinExistence type="predicted"/>